<dbReference type="GO" id="GO:0003724">
    <property type="term" value="F:RNA helicase activity"/>
    <property type="evidence" value="ECO:0007669"/>
    <property type="project" value="UniProtKB-EC"/>
</dbReference>
<evidence type="ECO:0000256" key="5">
    <source>
        <dbReference type="ARBA" id="ARBA00022806"/>
    </source>
</evidence>
<dbReference type="CDD" id="cd00268">
    <property type="entry name" value="DEADc"/>
    <property type="match status" value="1"/>
</dbReference>
<dbReference type="GO" id="GO:0016787">
    <property type="term" value="F:hydrolase activity"/>
    <property type="evidence" value="ECO:0007669"/>
    <property type="project" value="UniProtKB-KW"/>
</dbReference>
<feature type="domain" description="Helicase ATP-binding" evidence="9">
    <location>
        <begin position="37"/>
        <end position="208"/>
    </location>
</feature>
<evidence type="ECO:0000313" key="13">
    <source>
        <dbReference type="Proteomes" id="UP000092445"/>
    </source>
</evidence>
<dbReference type="Pfam" id="PF00271">
    <property type="entry name" value="Helicase_C"/>
    <property type="match status" value="1"/>
</dbReference>
<dbReference type="CDD" id="cd18787">
    <property type="entry name" value="SF2_C_DEAD"/>
    <property type="match status" value="1"/>
</dbReference>
<organism evidence="12 13">
    <name type="scientific">Glossina pallidipes</name>
    <name type="common">Tsetse fly</name>
    <dbReference type="NCBI Taxonomy" id="7398"/>
    <lineage>
        <taxon>Eukaryota</taxon>
        <taxon>Metazoa</taxon>
        <taxon>Ecdysozoa</taxon>
        <taxon>Arthropoda</taxon>
        <taxon>Hexapoda</taxon>
        <taxon>Insecta</taxon>
        <taxon>Pterygota</taxon>
        <taxon>Neoptera</taxon>
        <taxon>Endopterygota</taxon>
        <taxon>Diptera</taxon>
        <taxon>Brachycera</taxon>
        <taxon>Muscomorpha</taxon>
        <taxon>Hippoboscoidea</taxon>
        <taxon>Glossinidae</taxon>
        <taxon>Glossina</taxon>
    </lineage>
</organism>
<evidence type="ECO:0000256" key="3">
    <source>
        <dbReference type="ARBA" id="ARBA00022741"/>
    </source>
</evidence>
<keyword evidence="3 8" id="KW-0547">Nucleotide-binding</keyword>
<dbReference type="PROSITE" id="PS51195">
    <property type="entry name" value="Q_MOTIF"/>
    <property type="match status" value="1"/>
</dbReference>
<name>A0A1A9Z1A3_GLOPL</name>
<dbReference type="PANTHER" id="PTHR47959">
    <property type="entry name" value="ATP-DEPENDENT RNA HELICASE RHLE-RELATED"/>
    <property type="match status" value="1"/>
</dbReference>
<reference evidence="13" key="1">
    <citation type="submission" date="2014-03" db="EMBL/GenBank/DDBJ databases">
        <authorList>
            <person name="Aksoy S."/>
            <person name="Warren W."/>
            <person name="Wilson R.K."/>
        </authorList>
    </citation>
    <scope>NUCLEOTIDE SEQUENCE [LARGE SCALE GENOMIC DNA]</scope>
    <source>
        <strain evidence="13">IAEA</strain>
    </source>
</reference>
<keyword evidence="4 8" id="KW-0378">Hydrolase</keyword>
<accession>A0A1A9Z1A3</accession>
<evidence type="ECO:0000256" key="1">
    <source>
        <dbReference type="ARBA" id="ARBA00012552"/>
    </source>
</evidence>
<comment type="similarity">
    <text evidence="8">Belongs to the DEAD box helicase family.</text>
</comment>
<feature type="short sequence motif" description="Q motif" evidence="7">
    <location>
        <begin position="6"/>
        <end position="34"/>
    </location>
</feature>
<evidence type="ECO:0000313" key="12">
    <source>
        <dbReference type="EnsemblMetazoa" id="GPAI000762-PA"/>
    </source>
</evidence>
<dbReference type="AlphaFoldDB" id="A0A1A9Z1A3"/>
<keyword evidence="13" id="KW-1185">Reference proteome</keyword>
<dbReference type="InterPro" id="IPR000629">
    <property type="entry name" value="RNA-helicase_DEAD-box_CS"/>
</dbReference>
<dbReference type="FunFam" id="3.40.50.300:FF:000108">
    <property type="entry name" value="ATP-dependent RNA helicase RhlE"/>
    <property type="match status" value="1"/>
</dbReference>
<reference evidence="12" key="2">
    <citation type="submission" date="2020-05" db="UniProtKB">
        <authorList>
            <consortium name="EnsemblMetazoa"/>
        </authorList>
    </citation>
    <scope>IDENTIFICATION</scope>
    <source>
        <strain evidence="12">IAEA</strain>
    </source>
</reference>
<dbReference type="PANTHER" id="PTHR47959:SF13">
    <property type="entry name" value="ATP-DEPENDENT RNA HELICASE RHLE"/>
    <property type="match status" value="1"/>
</dbReference>
<evidence type="ECO:0000256" key="7">
    <source>
        <dbReference type="PROSITE-ProRule" id="PRU00552"/>
    </source>
</evidence>
<dbReference type="InterPro" id="IPR014001">
    <property type="entry name" value="Helicase_ATP-bd"/>
</dbReference>
<dbReference type="SUPFAM" id="SSF52540">
    <property type="entry name" value="P-loop containing nucleoside triphosphate hydrolases"/>
    <property type="match status" value="1"/>
</dbReference>
<dbReference type="STRING" id="7398.A0A1A9Z1A3"/>
<dbReference type="PROSITE" id="PS51194">
    <property type="entry name" value="HELICASE_CTER"/>
    <property type="match status" value="1"/>
</dbReference>
<keyword evidence="5 8" id="KW-0347">Helicase</keyword>
<dbReference type="GO" id="GO:0003676">
    <property type="term" value="F:nucleic acid binding"/>
    <property type="evidence" value="ECO:0007669"/>
    <property type="project" value="InterPro"/>
</dbReference>
<dbReference type="InterPro" id="IPR050079">
    <property type="entry name" value="DEAD_box_RNA_helicase"/>
</dbReference>
<dbReference type="EnsemblMetazoa" id="GPAI000762-RA">
    <property type="protein sequence ID" value="GPAI000762-PA"/>
    <property type="gene ID" value="GPAI000762"/>
</dbReference>
<evidence type="ECO:0000256" key="4">
    <source>
        <dbReference type="ARBA" id="ARBA00022801"/>
    </source>
</evidence>
<dbReference type="InterPro" id="IPR044742">
    <property type="entry name" value="DEAD/DEAH_RhlB"/>
</dbReference>
<keyword evidence="6 8" id="KW-0067">ATP-binding</keyword>
<evidence type="ECO:0000256" key="8">
    <source>
        <dbReference type="RuleBase" id="RU000492"/>
    </source>
</evidence>
<dbReference type="InterPro" id="IPR027417">
    <property type="entry name" value="P-loop_NTPase"/>
</dbReference>
<feature type="domain" description="DEAD-box RNA helicase Q" evidence="11">
    <location>
        <begin position="6"/>
        <end position="34"/>
    </location>
</feature>
<dbReference type="EC" id="3.6.4.13" evidence="1"/>
<dbReference type="GO" id="GO:0010468">
    <property type="term" value="P:regulation of gene expression"/>
    <property type="evidence" value="ECO:0007669"/>
    <property type="project" value="UniProtKB-ARBA"/>
</dbReference>
<protein>
    <recommendedName>
        <fullName evidence="1">RNA helicase</fullName>
        <ecNumber evidence="1">3.6.4.13</ecNumber>
    </recommendedName>
</protein>
<dbReference type="SMART" id="SM00490">
    <property type="entry name" value="HELICc"/>
    <property type="match status" value="1"/>
</dbReference>
<evidence type="ECO:0000256" key="2">
    <source>
        <dbReference type="ARBA" id="ARBA00022490"/>
    </source>
</evidence>
<keyword evidence="2" id="KW-0963">Cytoplasm</keyword>
<evidence type="ECO:0000259" key="10">
    <source>
        <dbReference type="PROSITE" id="PS51194"/>
    </source>
</evidence>
<dbReference type="PROSITE" id="PS00039">
    <property type="entry name" value="DEAD_ATP_HELICASE"/>
    <property type="match status" value="1"/>
</dbReference>
<dbReference type="Gene3D" id="3.40.50.300">
    <property type="entry name" value="P-loop containing nucleotide triphosphate hydrolases"/>
    <property type="match status" value="2"/>
</dbReference>
<dbReference type="VEuPathDB" id="VectorBase:GPAI000762"/>
<dbReference type="PROSITE" id="PS51192">
    <property type="entry name" value="HELICASE_ATP_BIND_1"/>
    <property type="match status" value="1"/>
</dbReference>
<dbReference type="InterPro" id="IPR014014">
    <property type="entry name" value="RNA_helicase_DEAD_Q_motif"/>
</dbReference>
<proteinExistence type="inferred from homology"/>
<evidence type="ECO:0000259" key="11">
    <source>
        <dbReference type="PROSITE" id="PS51195"/>
    </source>
</evidence>
<dbReference type="InterPro" id="IPR001650">
    <property type="entry name" value="Helicase_C-like"/>
</dbReference>
<evidence type="ECO:0000259" key="9">
    <source>
        <dbReference type="PROSITE" id="PS51192"/>
    </source>
</evidence>
<dbReference type="Proteomes" id="UP000092445">
    <property type="component" value="Unassembled WGS sequence"/>
</dbReference>
<dbReference type="GO" id="GO:0005524">
    <property type="term" value="F:ATP binding"/>
    <property type="evidence" value="ECO:0007669"/>
    <property type="project" value="UniProtKB-KW"/>
</dbReference>
<dbReference type="GO" id="GO:0005829">
    <property type="term" value="C:cytosol"/>
    <property type="evidence" value="ECO:0007669"/>
    <property type="project" value="TreeGrafter"/>
</dbReference>
<dbReference type="SMART" id="SM00487">
    <property type="entry name" value="DEXDc"/>
    <property type="match status" value="1"/>
</dbReference>
<sequence length="433" mass="49834">MYKKQVSFSDLGLNNEILKSLHDLGYKNPSPIQEACIPHLLKGHDVLGVAQTGSGKTAAFFLPLLHNISSYYDAPQILILTPTRELALQIKFACSNLSKYTKDVYIIALYGGQSYEIQLKKIKKSPQIIVGTPGRILDLLNKKYLNLSKITSCILDEADEMLRMGFIEDVENILSKTSKNHQTVLFSATMPQAIYKIARRFMQSPKEIRIQCNVNTQPNIKQYYWMAYKIRKIDALLRFLEMENFEAVIIFVRTKNATLELSEVLEKNGYNSAPLNGDMNQFLRESTLNKFKIKKLDILVATDIASRGLDVEHVNLVINYDVPLDSEAYIHRIGRTGRAGRTGKALLFLENRERKILYSIKRCTKLKITEISLPKVQDLVEKRLNNLSKKIQEQIKYRDLEKYNHLLLKIMQIIDVSDMKSYQSIYLKIQLNY</sequence>
<dbReference type="Pfam" id="PF00270">
    <property type="entry name" value="DEAD"/>
    <property type="match status" value="1"/>
</dbReference>
<feature type="domain" description="Helicase C-terminal" evidence="10">
    <location>
        <begin position="232"/>
        <end position="380"/>
    </location>
</feature>
<dbReference type="InterPro" id="IPR011545">
    <property type="entry name" value="DEAD/DEAH_box_helicase_dom"/>
</dbReference>
<evidence type="ECO:0000256" key="6">
    <source>
        <dbReference type="ARBA" id="ARBA00022840"/>
    </source>
</evidence>